<evidence type="ECO:0000313" key="4">
    <source>
        <dbReference type="EMBL" id="GAA0733702.1"/>
    </source>
</evidence>
<dbReference type="SMART" id="SM00644">
    <property type="entry name" value="Ami_2"/>
    <property type="match status" value="1"/>
</dbReference>
<feature type="domain" description="Peptidoglycan recognition protein family" evidence="3">
    <location>
        <begin position="1"/>
        <end position="126"/>
    </location>
</feature>
<evidence type="ECO:0000259" key="2">
    <source>
        <dbReference type="SMART" id="SM00644"/>
    </source>
</evidence>
<dbReference type="InterPro" id="IPR002477">
    <property type="entry name" value="Peptidoglycan-bd-like"/>
</dbReference>
<dbReference type="Pfam" id="PF01510">
    <property type="entry name" value="Amidase_2"/>
    <property type="match status" value="1"/>
</dbReference>
<dbReference type="InterPro" id="IPR002502">
    <property type="entry name" value="Amidase_domain"/>
</dbReference>
<name>A0ABP3UJK0_9CLOT</name>
<dbReference type="InterPro" id="IPR036365">
    <property type="entry name" value="PGBD-like_sf"/>
</dbReference>
<sequence>MYIINSNLRFRGLTFGNNPRMIILHHAESSRCSIEDVHSWHLNKGWSGCGYHYFVRKNGSIYKGRPDNAIGAHCLSYNSVSIGICTEGRFNVETMGASQYNSLKELISYIKNKYNISKIYGHRELNSTDCPGKNFPLSKIKNESLGGSNSGKRKKISSAGYPGYLLKYNANRFDSNVKTIQRKLKQIGYSVGRCGADGYFGDGTLLAVRCFQRDCNLMIDGIIGKNTWKRIMRE</sequence>
<organism evidence="4 5">
    <name type="scientific">Clostridium oceanicum</name>
    <dbReference type="NCBI Taxonomy" id="1543"/>
    <lineage>
        <taxon>Bacteria</taxon>
        <taxon>Bacillati</taxon>
        <taxon>Bacillota</taxon>
        <taxon>Clostridia</taxon>
        <taxon>Eubacteriales</taxon>
        <taxon>Clostridiaceae</taxon>
        <taxon>Clostridium</taxon>
    </lineage>
</organism>
<dbReference type="InterPro" id="IPR015510">
    <property type="entry name" value="PGRP"/>
</dbReference>
<feature type="domain" description="N-acetylmuramoyl-L-alanine amidase" evidence="2">
    <location>
        <begin position="5"/>
        <end position="132"/>
    </location>
</feature>
<dbReference type="Proteomes" id="UP001501510">
    <property type="component" value="Unassembled WGS sequence"/>
</dbReference>
<proteinExistence type="inferred from homology"/>
<evidence type="ECO:0000259" key="3">
    <source>
        <dbReference type="SMART" id="SM00701"/>
    </source>
</evidence>
<dbReference type="SUPFAM" id="SSF55846">
    <property type="entry name" value="N-acetylmuramoyl-L-alanine amidase-like"/>
    <property type="match status" value="1"/>
</dbReference>
<gene>
    <name evidence="4" type="ORF">GCM10008906_04890</name>
</gene>
<evidence type="ECO:0000256" key="1">
    <source>
        <dbReference type="ARBA" id="ARBA00007553"/>
    </source>
</evidence>
<dbReference type="InterPro" id="IPR036366">
    <property type="entry name" value="PGBDSf"/>
</dbReference>
<dbReference type="RefSeq" id="WP_343758498.1">
    <property type="nucleotide sequence ID" value="NZ_BAAACG010000003.1"/>
</dbReference>
<dbReference type="SUPFAM" id="SSF47090">
    <property type="entry name" value="PGBD-like"/>
    <property type="match status" value="1"/>
</dbReference>
<dbReference type="SMART" id="SM00701">
    <property type="entry name" value="PGRP"/>
    <property type="match status" value="1"/>
</dbReference>
<evidence type="ECO:0000313" key="5">
    <source>
        <dbReference type="Proteomes" id="UP001501510"/>
    </source>
</evidence>
<dbReference type="InterPro" id="IPR006619">
    <property type="entry name" value="PGRP_domain_met/bac"/>
</dbReference>
<dbReference type="Gene3D" id="1.10.101.10">
    <property type="entry name" value="PGBD-like superfamily/PGBD"/>
    <property type="match status" value="1"/>
</dbReference>
<dbReference type="EMBL" id="BAAACG010000003">
    <property type="protein sequence ID" value="GAA0733702.1"/>
    <property type="molecule type" value="Genomic_DNA"/>
</dbReference>
<protein>
    <submittedName>
        <fullName evidence="4">N-acetylmuramoyl-L-alanine amidase</fullName>
    </submittedName>
</protein>
<dbReference type="PANTHER" id="PTHR11022">
    <property type="entry name" value="PEPTIDOGLYCAN RECOGNITION PROTEIN"/>
    <property type="match status" value="1"/>
</dbReference>
<dbReference type="Gene3D" id="3.40.80.10">
    <property type="entry name" value="Peptidoglycan recognition protein-like"/>
    <property type="match status" value="1"/>
</dbReference>
<reference evidence="5" key="1">
    <citation type="journal article" date="2019" name="Int. J. Syst. Evol. Microbiol.">
        <title>The Global Catalogue of Microorganisms (GCM) 10K type strain sequencing project: providing services to taxonomists for standard genome sequencing and annotation.</title>
        <authorList>
            <consortium name="The Broad Institute Genomics Platform"/>
            <consortium name="The Broad Institute Genome Sequencing Center for Infectious Disease"/>
            <person name="Wu L."/>
            <person name="Ma J."/>
        </authorList>
    </citation>
    <scope>NUCLEOTIDE SEQUENCE [LARGE SCALE GENOMIC DNA]</scope>
    <source>
        <strain evidence="5">JCM 1407</strain>
    </source>
</reference>
<dbReference type="CDD" id="cd06583">
    <property type="entry name" value="PGRP"/>
    <property type="match status" value="1"/>
</dbReference>
<comment type="caution">
    <text evidence="4">The sequence shown here is derived from an EMBL/GenBank/DDBJ whole genome shotgun (WGS) entry which is preliminary data.</text>
</comment>
<keyword evidence="5" id="KW-1185">Reference proteome</keyword>
<dbReference type="Pfam" id="PF01471">
    <property type="entry name" value="PG_binding_1"/>
    <property type="match status" value="1"/>
</dbReference>
<dbReference type="InterPro" id="IPR036505">
    <property type="entry name" value="Amidase/PGRP_sf"/>
</dbReference>
<comment type="similarity">
    <text evidence="1">Belongs to the N-acetylmuramoyl-L-alanine amidase 2 family.</text>
</comment>
<dbReference type="PANTHER" id="PTHR11022:SF41">
    <property type="entry name" value="PEPTIDOGLYCAN-RECOGNITION PROTEIN LC-RELATED"/>
    <property type="match status" value="1"/>
</dbReference>
<accession>A0ABP3UJK0</accession>